<gene>
    <name evidence="1" type="ORF">M0R45_037129</name>
</gene>
<name>A0AAW1W238_RUBAR</name>
<organism evidence="1 2">
    <name type="scientific">Rubus argutus</name>
    <name type="common">Southern blackberry</name>
    <dbReference type="NCBI Taxonomy" id="59490"/>
    <lineage>
        <taxon>Eukaryota</taxon>
        <taxon>Viridiplantae</taxon>
        <taxon>Streptophyta</taxon>
        <taxon>Embryophyta</taxon>
        <taxon>Tracheophyta</taxon>
        <taxon>Spermatophyta</taxon>
        <taxon>Magnoliopsida</taxon>
        <taxon>eudicotyledons</taxon>
        <taxon>Gunneridae</taxon>
        <taxon>Pentapetalae</taxon>
        <taxon>rosids</taxon>
        <taxon>fabids</taxon>
        <taxon>Rosales</taxon>
        <taxon>Rosaceae</taxon>
        <taxon>Rosoideae</taxon>
        <taxon>Rosoideae incertae sedis</taxon>
        <taxon>Rubus</taxon>
    </lineage>
</organism>
<evidence type="ECO:0000313" key="2">
    <source>
        <dbReference type="Proteomes" id="UP001457282"/>
    </source>
</evidence>
<sequence>MRRPECTNLDEQKSIGAKDWGQKIRVLHGSSSLTSLEFEFFEDEDNRSSMQKPTSVKSKRGRCLQNVRALKKTDASFLMRAKFKCVHQQERILKEVLISSQRQLAAGSGKFISTASLKPPKIFSCVNHSSTAYNQRSSLGGNYVKMGTAKAAPGKEESQEC</sequence>
<dbReference type="AlphaFoldDB" id="A0AAW1W238"/>
<reference evidence="1 2" key="1">
    <citation type="journal article" date="2023" name="G3 (Bethesda)">
        <title>A chromosome-length genome assembly and annotation of blackberry (Rubus argutus, cv. 'Hillquist').</title>
        <authorList>
            <person name="Bruna T."/>
            <person name="Aryal R."/>
            <person name="Dudchenko O."/>
            <person name="Sargent D.J."/>
            <person name="Mead D."/>
            <person name="Buti M."/>
            <person name="Cavallini A."/>
            <person name="Hytonen T."/>
            <person name="Andres J."/>
            <person name="Pham M."/>
            <person name="Weisz D."/>
            <person name="Mascagni F."/>
            <person name="Usai G."/>
            <person name="Natali L."/>
            <person name="Bassil N."/>
            <person name="Fernandez G.E."/>
            <person name="Lomsadze A."/>
            <person name="Armour M."/>
            <person name="Olukolu B."/>
            <person name="Poorten T."/>
            <person name="Britton C."/>
            <person name="Davik J."/>
            <person name="Ashrafi H."/>
            <person name="Aiden E.L."/>
            <person name="Borodovsky M."/>
            <person name="Worthington M."/>
        </authorList>
    </citation>
    <scope>NUCLEOTIDE SEQUENCE [LARGE SCALE GENOMIC DNA]</scope>
    <source>
        <strain evidence="1">PI 553951</strain>
    </source>
</reference>
<dbReference type="EMBL" id="JBEDUW010000007">
    <property type="protein sequence ID" value="KAK9913309.1"/>
    <property type="molecule type" value="Genomic_DNA"/>
</dbReference>
<keyword evidence="2" id="KW-1185">Reference proteome</keyword>
<accession>A0AAW1W238</accession>
<protein>
    <submittedName>
        <fullName evidence="1">Uncharacterized protein</fullName>
    </submittedName>
</protein>
<evidence type="ECO:0000313" key="1">
    <source>
        <dbReference type="EMBL" id="KAK9913309.1"/>
    </source>
</evidence>
<dbReference type="Proteomes" id="UP001457282">
    <property type="component" value="Unassembled WGS sequence"/>
</dbReference>
<comment type="caution">
    <text evidence="1">The sequence shown here is derived from an EMBL/GenBank/DDBJ whole genome shotgun (WGS) entry which is preliminary data.</text>
</comment>
<proteinExistence type="predicted"/>